<dbReference type="PANTHER" id="PTHR42731">
    <property type="entry name" value="SLL1084 PROTEIN"/>
    <property type="match status" value="1"/>
</dbReference>
<evidence type="ECO:0000259" key="1">
    <source>
        <dbReference type="PROSITE" id="PS51918"/>
    </source>
</evidence>
<dbReference type="InterPro" id="IPR023404">
    <property type="entry name" value="rSAM_horseshoe"/>
</dbReference>
<dbReference type="SUPFAM" id="SSF102114">
    <property type="entry name" value="Radical SAM enzymes"/>
    <property type="match status" value="1"/>
</dbReference>
<comment type="caution">
    <text evidence="3">The sequence shown here is derived from an EMBL/GenBank/DDBJ whole genome shotgun (WGS) entry which is preliminary data.</text>
</comment>
<dbReference type="PROSITE" id="PS51918">
    <property type="entry name" value="RADICAL_SAM"/>
    <property type="match status" value="1"/>
</dbReference>
<dbReference type="Pfam" id="PF19864">
    <property type="entry name" value="Radical_SAM_N2"/>
    <property type="match status" value="1"/>
</dbReference>
<dbReference type="InterPro" id="IPR007197">
    <property type="entry name" value="rSAM"/>
</dbReference>
<dbReference type="Gene3D" id="3.80.30.20">
    <property type="entry name" value="tm_1862 like domain"/>
    <property type="match status" value="1"/>
</dbReference>
<dbReference type="Gene3D" id="3.40.50.280">
    <property type="entry name" value="Cobalamin-binding domain"/>
    <property type="match status" value="1"/>
</dbReference>
<dbReference type="InterPro" id="IPR006638">
    <property type="entry name" value="Elp3/MiaA/NifB-like_rSAM"/>
</dbReference>
<dbReference type="Proteomes" id="UP000269499">
    <property type="component" value="Unassembled WGS sequence"/>
</dbReference>
<dbReference type="EMBL" id="QMRA01000096">
    <property type="protein sequence ID" value="RLE52822.1"/>
    <property type="molecule type" value="Genomic_DNA"/>
</dbReference>
<evidence type="ECO:0000313" key="5">
    <source>
        <dbReference type="Proteomes" id="UP000269499"/>
    </source>
</evidence>
<dbReference type="CDD" id="cd01335">
    <property type="entry name" value="Radical_SAM"/>
    <property type="match status" value="1"/>
</dbReference>
<gene>
    <name evidence="2" type="ORF">DRJ20_00195</name>
    <name evidence="3" type="ORF">DRJ26_04205</name>
</gene>
<evidence type="ECO:0000313" key="2">
    <source>
        <dbReference type="EMBL" id="RLE52350.1"/>
    </source>
</evidence>
<feature type="domain" description="Radical SAM core" evidence="1">
    <location>
        <begin position="215"/>
        <end position="447"/>
    </location>
</feature>
<organism evidence="3 5">
    <name type="scientific">Thermoproteota archaeon</name>
    <dbReference type="NCBI Taxonomy" id="2056631"/>
    <lineage>
        <taxon>Archaea</taxon>
        <taxon>Thermoproteota</taxon>
    </lineage>
</organism>
<dbReference type="SFLD" id="SFLDS00029">
    <property type="entry name" value="Radical_SAM"/>
    <property type="match status" value="1"/>
</dbReference>
<reference evidence="4 5" key="1">
    <citation type="submission" date="2018-06" db="EMBL/GenBank/DDBJ databases">
        <title>Extensive metabolic versatility and redundancy in microbially diverse, dynamic hydrothermal sediments.</title>
        <authorList>
            <person name="Dombrowski N."/>
            <person name="Teske A."/>
            <person name="Baker B.J."/>
        </authorList>
    </citation>
    <scope>NUCLEOTIDE SEQUENCE [LARGE SCALE GENOMIC DNA]</scope>
    <source>
        <strain evidence="3">B20_G2</strain>
        <strain evidence="2">B29_G17</strain>
    </source>
</reference>
<dbReference type="InterPro" id="IPR058240">
    <property type="entry name" value="rSAM_sf"/>
</dbReference>
<sequence>MIILGLSMYPKEINVVKKDWRTVSVRFGLCYPSFYRVGMSCLAVHLLYEILNSRGDVACERIFLEPDSSLLSVESRQPLSKFDVLGFSLQYELDYVNLARMLLNSGIPPMASERGDGHPILIAGGPAVTANPEPIAPIVDAVVIGEVEPIIDDLISAFQCGGRERVLEELADIKGVYVPKFSKPVRRVWASSLDEAPHAISQVIPQVSADSPFSPIFGRAFLLEVTRGCRWGCRFCLEGYNYLPMRERSIEVIEGILSEGLRRTFTDKVVVIGSAAFDHSRFENLCELIVSSGLNISVPSMRASALTERLAALLVKGGQKTITFAPETGSDHLRRVVCKKLSTEEILDAAKIALNCGFKHVKLYFMIGLPGESLDDVESIVGLAKRIADLGFSARKSVRLTVSPFIPKAHTPFQWFGLESLDSLRSKVKLLRKLAARDPRIELRFMRIREAVIQAFLSTSGREAAPIIVRVAELGGSLAAWRRAEKELGVSIEEVALASKELDRPLPWDHIDVGVTRDFLLKRYCSAKDVADVR</sequence>
<name>A0A497F0I6_9CREN</name>
<dbReference type="Pfam" id="PF04055">
    <property type="entry name" value="Radical_SAM"/>
    <property type="match status" value="1"/>
</dbReference>
<dbReference type="SFLD" id="SFLDG01082">
    <property type="entry name" value="B12-binding_domain_containing"/>
    <property type="match status" value="1"/>
</dbReference>
<proteinExistence type="predicted"/>
<dbReference type="SMART" id="SM00729">
    <property type="entry name" value="Elp3"/>
    <property type="match status" value="1"/>
</dbReference>
<accession>A0A497F0I6</accession>
<evidence type="ECO:0000313" key="3">
    <source>
        <dbReference type="EMBL" id="RLE52822.1"/>
    </source>
</evidence>
<protein>
    <recommendedName>
        <fullName evidence="1">Radical SAM core domain-containing protein</fullName>
    </recommendedName>
</protein>
<evidence type="ECO:0000313" key="4">
    <source>
        <dbReference type="Proteomes" id="UP000268446"/>
    </source>
</evidence>
<dbReference type="EMBL" id="QMQZ01000002">
    <property type="protein sequence ID" value="RLE52350.1"/>
    <property type="molecule type" value="Genomic_DNA"/>
</dbReference>
<dbReference type="InterPro" id="IPR045784">
    <property type="entry name" value="Radical_SAM_N2"/>
</dbReference>
<dbReference type="PANTHER" id="PTHR42731:SF1">
    <property type="entry name" value="RADICAL SAM DOMAIN PROTEIN"/>
    <property type="match status" value="1"/>
</dbReference>
<dbReference type="GO" id="GO:0051536">
    <property type="term" value="F:iron-sulfur cluster binding"/>
    <property type="evidence" value="ECO:0007669"/>
    <property type="project" value="InterPro"/>
</dbReference>
<dbReference type="Proteomes" id="UP000268446">
    <property type="component" value="Unassembled WGS sequence"/>
</dbReference>
<dbReference type="AlphaFoldDB" id="A0A497F0I6"/>
<dbReference type="GO" id="GO:0003824">
    <property type="term" value="F:catalytic activity"/>
    <property type="evidence" value="ECO:0007669"/>
    <property type="project" value="InterPro"/>
</dbReference>